<evidence type="ECO:0000256" key="5">
    <source>
        <dbReference type="PROSITE-ProRule" id="PRU00117"/>
    </source>
</evidence>
<keyword evidence="9" id="KW-1185">Reference proteome</keyword>
<sequence>MSSPAELLSMQHAPATDDVTPVVETTSESPISVTTSANGPTTESTEITSDENVEESDLTQKRKVININDDKLFPSLVGTTASASWNTQPATSWSKPVSPSYKPIVKSTSTQVTFIIDDEQQQNLAKGELFKIFGNIQSELNVKVESTYSSASKKRTFLLNGPVDKVAQAKRELIRQLTKPTKITFDVPSKLRSVIIGPMGKNLKPIIEQTSVRIDISRPTEDNNNELLTEDEALFGKSVTVTIEGDIQGCSEAKAKILQIVNENTRNLTIKIPVTSKVKPFVAGSIAKIEFPKGVDVIAPEPNSRISTIMVSGPREDVILARDEIRSLLLTLENDIVIDEREVPKHLHSFLNAETIFSETNVVIEVPSPDSVESKVRFVGTKADIAKAVTLAKKLTSNYFVDTLDLSKSHGGNYLHAKSITAYFTYTKYFEALSTEFNVTVTGPSYHNLSDTNSKNVVISFSSSVDNKDAIKKARKELVDSVNKITPNFIRVVSDIESFVFPKIDTSIADENDVAIVPLGHLSNSGNSLILIATQADEEFLPSAEQIQERLDLADKSLNNLRDLSNDLTSVVIELDSEDQKRLESGNTLKVLLNKYEPNALEIKLHQNADGHSENEVYFRGFKKEVERAAEDISKVIEDIKNYEEASKYNTTIEFPTKFLARLIGQKGSFVNDLMEEFNVKIDVFNDDSSQSEISEIKLTGLQSNVDECIKKINTLSKRWADEKTSTFSIDPKFRRNLIGANGVYAQRLQEKYNVKIQFPDASDKSGSVVIRGPSRGVAKAEEEIKQLLEYEKEHSHSDTTVVPIEALAIVIGKNGENLKDLCAEFDVKIHSRTNQEDAKASGKATFEIVGSKSGIKEAKAKIDEISTRIANTITKTIEVNPKWYKNLIGPNGMTMRDIVIKAGGSVDDRNFRRYIQFPSRNSDSNLIVCEGDNKVVTKIIKIITDMVKDLESYTSKTVEIPKKQHRLIIGSGGSIRRGIEDEFKVRLIIPKQDVESDEVTVKGKPEDIEKAIAKIQELTAAK</sequence>
<evidence type="ECO:0000313" key="9">
    <source>
        <dbReference type="Proteomes" id="UP000307173"/>
    </source>
</evidence>
<keyword evidence="4 5" id="KW-0694">RNA-binding</keyword>
<dbReference type="SUPFAM" id="SSF54791">
    <property type="entry name" value="Eukaryotic type KH-domain (KH-domain type I)"/>
    <property type="match status" value="6"/>
</dbReference>
<feature type="region of interest" description="Disordered" evidence="6">
    <location>
        <begin position="1"/>
        <end position="56"/>
    </location>
</feature>
<gene>
    <name evidence="8" type="ORF">CANINC_004668</name>
</gene>
<evidence type="ECO:0000256" key="4">
    <source>
        <dbReference type="ARBA" id="ARBA00022884"/>
    </source>
</evidence>
<evidence type="ECO:0000313" key="8">
    <source>
        <dbReference type="EMBL" id="TID14997.1"/>
    </source>
</evidence>
<proteinExistence type="predicted"/>
<dbReference type="PANTHER" id="PTHR10627">
    <property type="entry name" value="SCP160"/>
    <property type="match status" value="1"/>
</dbReference>
<accession>A0A4T0WVX3</accession>
<feature type="domain" description="K Homology" evidence="7">
    <location>
        <begin position="567"/>
        <end position="638"/>
    </location>
</feature>
<reference evidence="8 9" key="1">
    <citation type="journal article" date="2019" name="Front. Genet.">
        <title>Whole-Genome Sequencing of the Opportunistic Yeast Pathogen Candida inconspicua Uncovers Its Hybrid Origin.</title>
        <authorList>
            <person name="Mixao V."/>
            <person name="Hansen A.P."/>
            <person name="Saus E."/>
            <person name="Boekhout T."/>
            <person name="Lass-Florl C."/>
            <person name="Gabaldon T."/>
        </authorList>
    </citation>
    <scope>NUCLEOTIDE SEQUENCE [LARGE SCALE GENOMIC DNA]</scope>
    <source>
        <strain evidence="8 9">CBS 180</strain>
    </source>
</reference>
<evidence type="ECO:0000259" key="7">
    <source>
        <dbReference type="SMART" id="SM00322"/>
    </source>
</evidence>
<dbReference type="PROSITE" id="PS50084">
    <property type="entry name" value="KH_TYPE_1"/>
    <property type="match status" value="6"/>
</dbReference>
<feature type="domain" description="K Homology" evidence="7">
    <location>
        <begin position="647"/>
        <end position="718"/>
    </location>
</feature>
<feature type="compositionally biased region" description="Polar residues" evidence="6">
    <location>
        <begin position="23"/>
        <end position="47"/>
    </location>
</feature>
<dbReference type="Proteomes" id="UP000307173">
    <property type="component" value="Unassembled WGS sequence"/>
</dbReference>
<feature type="domain" description="K Homology" evidence="7">
    <location>
        <begin position="797"/>
        <end position="868"/>
    </location>
</feature>
<dbReference type="Pfam" id="PF24668">
    <property type="entry name" value="KH_Vigilin"/>
    <property type="match status" value="1"/>
</dbReference>
<dbReference type="GO" id="GO:0005737">
    <property type="term" value="C:cytoplasm"/>
    <property type="evidence" value="ECO:0007669"/>
    <property type="project" value="TreeGrafter"/>
</dbReference>
<comment type="caution">
    <text evidence="8">The sequence shown here is derived from an EMBL/GenBank/DDBJ whole genome shotgun (WGS) entry which is preliminary data.</text>
</comment>
<feature type="domain" description="K Homology" evidence="7">
    <location>
        <begin position="266"/>
        <end position="330"/>
    </location>
</feature>
<dbReference type="InterPro" id="IPR057778">
    <property type="entry name" value="KH_Vigilin_N"/>
</dbReference>
<dbReference type="EMBL" id="SELW01000657">
    <property type="protein sequence ID" value="TID14997.1"/>
    <property type="molecule type" value="Genomic_DNA"/>
</dbReference>
<name>A0A4T0WVX3_9ASCO</name>
<evidence type="ECO:0000256" key="2">
    <source>
        <dbReference type="ARBA" id="ARBA00022490"/>
    </source>
</evidence>
<dbReference type="STRING" id="52247.A0A4T0WVX3"/>
<evidence type="ECO:0000256" key="3">
    <source>
        <dbReference type="ARBA" id="ARBA00022737"/>
    </source>
</evidence>
<evidence type="ECO:0000256" key="6">
    <source>
        <dbReference type="SAM" id="MobiDB-lite"/>
    </source>
</evidence>
<dbReference type="InterPro" id="IPR004088">
    <property type="entry name" value="KH_dom_type_1"/>
</dbReference>
<dbReference type="OrthoDB" id="10027144at2759"/>
<dbReference type="InterPro" id="IPR036612">
    <property type="entry name" value="KH_dom_type_1_sf"/>
</dbReference>
<feature type="domain" description="K Homology" evidence="7">
    <location>
        <begin position="179"/>
        <end position="262"/>
    </location>
</feature>
<keyword evidence="3" id="KW-0677">Repeat</keyword>
<dbReference type="GO" id="GO:0003729">
    <property type="term" value="F:mRNA binding"/>
    <property type="evidence" value="ECO:0007669"/>
    <property type="project" value="TreeGrafter"/>
</dbReference>
<dbReference type="Pfam" id="PF00013">
    <property type="entry name" value="KH_1"/>
    <property type="match status" value="5"/>
</dbReference>
<dbReference type="SMART" id="SM00322">
    <property type="entry name" value="KH"/>
    <property type="match status" value="8"/>
</dbReference>
<dbReference type="PANTHER" id="PTHR10627:SF31">
    <property type="entry name" value="DODECA-SATELLITE-BINDING PROTEIN 1, ISOFORM A"/>
    <property type="match status" value="1"/>
</dbReference>
<feature type="domain" description="K Homology" evidence="7">
    <location>
        <begin position="953"/>
        <end position="1021"/>
    </location>
</feature>
<feature type="domain" description="K Homology" evidence="7">
    <location>
        <begin position="872"/>
        <end position="949"/>
    </location>
</feature>
<keyword evidence="2" id="KW-0963">Cytoplasm</keyword>
<organism evidence="8 9">
    <name type="scientific">Pichia inconspicua</name>
    <dbReference type="NCBI Taxonomy" id="52247"/>
    <lineage>
        <taxon>Eukaryota</taxon>
        <taxon>Fungi</taxon>
        <taxon>Dikarya</taxon>
        <taxon>Ascomycota</taxon>
        <taxon>Saccharomycotina</taxon>
        <taxon>Pichiomycetes</taxon>
        <taxon>Pichiales</taxon>
        <taxon>Pichiaceae</taxon>
        <taxon>Pichia</taxon>
    </lineage>
</organism>
<evidence type="ECO:0000256" key="1">
    <source>
        <dbReference type="ARBA" id="ARBA00004496"/>
    </source>
</evidence>
<protein>
    <recommendedName>
        <fullName evidence="7">K Homology domain-containing protein</fullName>
    </recommendedName>
</protein>
<dbReference type="Gene3D" id="3.30.1370.10">
    <property type="entry name" value="K Homology domain, type 1"/>
    <property type="match status" value="6"/>
</dbReference>
<feature type="domain" description="K Homology" evidence="7">
    <location>
        <begin position="722"/>
        <end position="790"/>
    </location>
</feature>
<comment type="subcellular location">
    <subcellularLocation>
        <location evidence="1">Cytoplasm</location>
    </subcellularLocation>
</comment>
<dbReference type="AlphaFoldDB" id="A0A4T0WVX3"/>
<dbReference type="InterPro" id="IPR004087">
    <property type="entry name" value="KH_dom"/>
</dbReference>